<evidence type="ECO:0000256" key="3">
    <source>
        <dbReference type="ARBA" id="ARBA00022927"/>
    </source>
</evidence>
<dbReference type="OMA" id="SYHPCAQ"/>
<dbReference type="GO" id="GO:0005764">
    <property type="term" value="C:lysosome"/>
    <property type="evidence" value="ECO:0000318"/>
    <property type="project" value="GO_Central"/>
</dbReference>
<dbReference type="PANTHER" id="PTHR16082">
    <property type="entry name" value="AP-5 COMPLEX SUBUNIT MU-1"/>
    <property type="match status" value="1"/>
</dbReference>
<dbReference type="Proteomes" id="UP000036987">
    <property type="component" value="Unassembled WGS sequence"/>
</dbReference>
<accession>A0A0K9NJX2</accession>
<dbReference type="OrthoDB" id="1877176at2759"/>
<dbReference type="Gene3D" id="2.60.40.1170">
    <property type="entry name" value="Mu homology domain, subdomain B"/>
    <property type="match status" value="2"/>
</dbReference>
<organism evidence="8 9">
    <name type="scientific">Zostera marina</name>
    <name type="common">Eelgrass</name>
    <dbReference type="NCBI Taxonomy" id="29655"/>
    <lineage>
        <taxon>Eukaryota</taxon>
        <taxon>Viridiplantae</taxon>
        <taxon>Streptophyta</taxon>
        <taxon>Embryophyta</taxon>
        <taxon>Tracheophyta</taxon>
        <taxon>Spermatophyta</taxon>
        <taxon>Magnoliopsida</taxon>
        <taxon>Liliopsida</taxon>
        <taxon>Zosteraceae</taxon>
        <taxon>Zostera</taxon>
    </lineage>
</organism>
<evidence type="ECO:0000256" key="4">
    <source>
        <dbReference type="ARBA" id="ARBA00023136"/>
    </source>
</evidence>
<dbReference type="GO" id="GO:0005829">
    <property type="term" value="C:cytosol"/>
    <property type="evidence" value="ECO:0000318"/>
    <property type="project" value="GO_Central"/>
</dbReference>
<evidence type="ECO:0000256" key="5">
    <source>
        <dbReference type="ARBA" id="ARBA00029433"/>
    </source>
</evidence>
<keyword evidence="4" id="KW-0472">Membrane</keyword>
<dbReference type="PROSITE" id="PS51072">
    <property type="entry name" value="MHD"/>
    <property type="match status" value="1"/>
</dbReference>
<dbReference type="InterPro" id="IPR036168">
    <property type="entry name" value="AP2_Mu_C_sf"/>
</dbReference>
<dbReference type="Pfam" id="PF00928">
    <property type="entry name" value="Adap_comp_sub"/>
    <property type="match status" value="1"/>
</dbReference>
<protein>
    <submittedName>
        <fullName evidence="8">AP-5 complex subunit mu</fullName>
    </submittedName>
</protein>
<dbReference type="AlphaFoldDB" id="A0A0K9NJX2"/>
<feature type="region of interest" description="Disordered" evidence="6">
    <location>
        <begin position="500"/>
        <end position="533"/>
    </location>
</feature>
<dbReference type="GO" id="GO:0030119">
    <property type="term" value="C:AP-type membrane coat adaptor complex"/>
    <property type="evidence" value="ECO:0000318"/>
    <property type="project" value="GO_Central"/>
</dbReference>
<sequence>MSGCCSIRAIWILNAQEAVVFSRRFPVVEKRWRLACERENQKPGGYALRPLIPTDSKLAAAFSERKNREGSVRGFGIRVNQSSIGSDSWVDDPITRHIISLSACTDDEFLLWPLVLHVRNYFYILVLPMVEPHHLKSYERLCSRSDCGNLIGGTESMSSLLLSLPCITGSFMVAQTIGDILFGDSGEPEVVVNSSPSVGGLLDSFTESIGIGVMSARAKPVPPSVSMSNTSAASGTGLILSDDPRNTSRPIDKEALRTFISISMPFGTPLDLNFANISSIKLNGFALLDQPPADLKLPAWKPYLYRGKQRLLFTIQETIYAAMYDREDIPDSVFISGQVNCRAELEGLPDVSFSLTSPNATHIEVMSCHPCAQVPEHGLDKQALMFTPPLGNFVLLRYEASCGLNPPVKGFYQLSMVSEDEGAFLFKLQLMLGYKAPLTMDFCTVTMPFPQRRVAFFDGNPSIGTVSSTDHSIEWKIVTSGRGITGKSIEATFPGTIRFAPSPTIHRFSSPTRPNQDSLAENESDDESKSPDSMVNVEDYLIEKMNRDLQSVELEEPFCWQAYNYAKVSFKVSGGTLSAISINPKLVSIYPSVKAPVELSLQASSGDYMLWNTLGKCPFTVIPKKQ</sequence>
<comment type="caution">
    <text evidence="8">The sequence shown here is derived from an EMBL/GenBank/DDBJ whole genome shotgun (WGS) entry which is preliminary data.</text>
</comment>
<comment type="subcellular location">
    <subcellularLocation>
        <location evidence="5">Endomembrane system</location>
        <topology evidence="5">Peripheral membrane protein</topology>
        <orientation evidence="5">Cytoplasmic side</orientation>
    </subcellularLocation>
</comment>
<feature type="domain" description="MHD" evidence="7">
    <location>
        <begin position="308"/>
        <end position="550"/>
    </location>
</feature>
<evidence type="ECO:0000256" key="2">
    <source>
        <dbReference type="ARBA" id="ARBA00022448"/>
    </source>
</evidence>
<dbReference type="EMBL" id="LFYR01002109">
    <property type="protein sequence ID" value="KMZ57064.1"/>
    <property type="molecule type" value="Genomic_DNA"/>
</dbReference>
<dbReference type="FunFam" id="2.60.40.1170:FF:000027">
    <property type="entry name" value="Adaptor complexes medium subunit family protein"/>
    <property type="match status" value="1"/>
</dbReference>
<dbReference type="CDD" id="cd09256">
    <property type="entry name" value="AP_MuD_MHD"/>
    <property type="match status" value="1"/>
</dbReference>
<comment type="similarity">
    <text evidence="1">Belongs to the adaptor complexes medium subunit family.</text>
</comment>
<proteinExistence type="inferred from homology"/>
<dbReference type="PANTHER" id="PTHR16082:SF2">
    <property type="entry name" value="AP-5 COMPLEX SUBUNIT MU-1"/>
    <property type="match status" value="1"/>
</dbReference>
<dbReference type="GO" id="GO:0015031">
    <property type="term" value="P:protein transport"/>
    <property type="evidence" value="ECO:0007669"/>
    <property type="project" value="UniProtKB-KW"/>
</dbReference>
<feature type="compositionally biased region" description="Polar residues" evidence="6">
    <location>
        <begin position="507"/>
        <end position="519"/>
    </location>
</feature>
<dbReference type="SUPFAM" id="SSF49447">
    <property type="entry name" value="Second domain of Mu2 adaptin subunit (ap50) of ap2 adaptor"/>
    <property type="match status" value="1"/>
</dbReference>
<reference evidence="9" key="1">
    <citation type="journal article" date="2016" name="Nature">
        <title>The genome of the seagrass Zostera marina reveals angiosperm adaptation to the sea.</title>
        <authorList>
            <person name="Olsen J.L."/>
            <person name="Rouze P."/>
            <person name="Verhelst B."/>
            <person name="Lin Y.-C."/>
            <person name="Bayer T."/>
            <person name="Collen J."/>
            <person name="Dattolo E."/>
            <person name="De Paoli E."/>
            <person name="Dittami S."/>
            <person name="Maumus F."/>
            <person name="Michel G."/>
            <person name="Kersting A."/>
            <person name="Lauritano C."/>
            <person name="Lohaus R."/>
            <person name="Toepel M."/>
            <person name="Tonon T."/>
            <person name="Vanneste K."/>
            <person name="Amirebrahimi M."/>
            <person name="Brakel J."/>
            <person name="Bostroem C."/>
            <person name="Chovatia M."/>
            <person name="Grimwood J."/>
            <person name="Jenkins J.W."/>
            <person name="Jueterbock A."/>
            <person name="Mraz A."/>
            <person name="Stam W.T."/>
            <person name="Tice H."/>
            <person name="Bornberg-Bauer E."/>
            <person name="Green P.J."/>
            <person name="Pearson G.A."/>
            <person name="Procaccini G."/>
            <person name="Duarte C.M."/>
            <person name="Schmutz J."/>
            <person name="Reusch T.B.H."/>
            <person name="Van de Peer Y."/>
        </authorList>
    </citation>
    <scope>NUCLEOTIDE SEQUENCE [LARGE SCALE GENOMIC DNA]</scope>
    <source>
        <strain evidence="9">cv. Finnish</strain>
    </source>
</reference>
<gene>
    <name evidence="8" type="ORF">ZOSMA_89G00140</name>
</gene>
<dbReference type="STRING" id="29655.A0A0K9NJX2"/>
<keyword evidence="2" id="KW-0813">Transport</keyword>
<evidence type="ECO:0000256" key="1">
    <source>
        <dbReference type="ARBA" id="ARBA00005324"/>
    </source>
</evidence>
<name>A0A0K9NJX2_ZOSMR</name>
<keyword evidence="3" id="KW-0653">Protein transport</keyword>
<evidence type="ECO:0000259" key="7">
    <source>
        <dbReference type="PROSITE" id="PS51072"/>
    </source>
</evidence>
<dbReference type="FunFam" id="2.60.40.1170:FF:000025">
    <property type="entry name" value="AP-5 complex subunit mu isoform X1"/>
    <property type="match status" value="1"/>
</dbReference>
<evidence type="ECO:0000256" key="6">
    <source>
        <dbReference type="SAM" id="MobiDB-lite"/>
    </source>
</evidence>
<dbReference type="InterPro" id="IPR028565">
    <property type="entry name" value="MHD"/>
</dbReference>
<dbReference type="InterPro" id="IPR039591">
    <property type="entry name" value="AP5M1"/>
</dbReference>
<evidence type="ECO:0000313" key="8">
    <source>
        <dbReference type="EMBL" id="KMZ57064.1"/>
    </source>
</evidence>
<evidence type="ECO:0000313" key="9">
    <source>
        <dbReference type="Proteomes" id="UP000036987"/>
    </source>
</evidence>
<dbReference type="GO" id="GO:0016197">
    <property type="term" value="P:endosomal transport"/>
    <property type="evidence" value="ECO:0000318"/>
    <property type="project" value="GO_Central"/>
</dbReference>
<dbReference type="GO" id="GO:0005770">
    <property type="term" value="C:late endosome"/>
    <property type="evidence" value="ECO:0000318"/>
    <property type="project" value="GO_Central"/>
</dbReference>
<keyword evidence="9" id="KW-1185">Reference proteome</keyword>